<protein>
    <recommendedName>
        <fullName evidence="7">Phosphatidylinositol 4-kinase</fullName>
        <ecNumber evidence="7">2.7.1.67</ecNumber>
    </recommendedName>
</protein>
<dbReference type="GO" id="GO:0007032">
    <property type="term" value="P:endosome organization"/>
    <property type="evidence" value="ECO:0007669"/>
    <property type="project" value="TreeGrafter"/>
</dbReference>
<organism evidence="10 11">
    <name type="scientific">Hesseltinella vesiculosa</name>
    <dbReference type="NCBI Taxonomy" id="101127"/>
    <lineage>
        <taxon>Eukaryota</taxon>
        <taxon>Fungi</taxon>
        <taxon>Fungi incertae sedis</taxon>
        <taxon>Mucoromycota</taxon>
        <taxon>Mucoromycotina</taxon>
        <taxon>Mucoromycetes</taxon>
        <taxon>Mucorales</taxon>
        <taxon>Cunninghamellaceae</taxon>
        <taxon>Hesseltinella</taxon>
    </lineage>
</organism>
<feature type="domain" description="PI3K/PI4K catalytic" evidence="9">
    <location>
        <begin position="188"/>
        <end position="540"/>
    </location>
</feature>
<dbReference type="PANTHER" id="PTHR12865:SF1">
    <property type="entry name" value="PHOSPHATIDYLINOSITOL 4-KINASE TYPE 2"/>
    <property type="match status" value="1"/>
</dbReference>
<dbReference type="AlphaFoldDB" id="A0A1X2G5W7"/>
<dbReference type="GO" id="GO:0005768">
    <property type="term" value="C:endosome"/>
    <property type="evidence" value="ECO:0007669"/>
    <property type="project" value="UniProtKB-UniRule"/>
</dbReference>
<comment type="cofactor">
    <cofactor evidence="7">
        <name>Mg(2+)</name>
        <dbReference type="ChEBI" id="CHEBI:18420"/>
    </cofactor>
    <cofactor evidence="7">
        <name>Mn(2+)</name>
        <dbReference type="ChEBI" id="CHEBI:29035"/>
    </cofactor>
</comment>
<evidence type="ECO:0000256" key="1">
    <source>
        <dbReference type="ARBA" id="ARBA00022475"/>
    </source>
</evidence>
<dbReference type="GO" id="GO:0046854">
    <property type="term" value="P:phosphatidylinositol phosphate biosynthetic process"/>
    <property type="evidence" value="ECO:0007669"/>
    <property type="project" value="UniProtKB-UniRule"/>
</dbReference>
<comment type="caution">
    <text evidence="10">The sequence shown here is derived from an EMBL/GenBank/DDBJ whole genome shotgun (WGS) entry which is preliminary data.</text>
</comment>
<dbReference type="GO" id="GO:0005886">
    <property type="term" value="C:plasma membrane"/>
    <property type="evidence" value="ECO:0007669"/>
    <property type="project" value="UniProtKB-SubCell"/>
</dbReference>
<feature type="region of interest" description="Disordered" evidence="8">
    <location>
        <begin position="629"/>
        <end position="681"/>
    </location>
</feature>
<dbReference type="GO" id="GO:0004430">
    <property type="term" value="F:1-phosphatidylinositol 4-kinase activity"/>
    <property type="evidence" value="ECO:0007669"/>
    <property type="project" value="UniProtKB-UniRule"/>
</dbReference>
<keyword evidence="5 7" id="KW-0067">ATP-binding</keyword>
<proteinExistence type="inferred from homology"/>
<comment type="subcellular location">
    <subcellularLocation>
        <location evidence="7">Cell membrane</location>
        <topology evidence="7">Peripheral membrane protein</topology>
    </subcellularLocation>
    <subcellularLocation>
        <location evidence="7">Vacuole membrane</location>
        <topology evidence="7">Peripheral membrane protein</topology>
    </subcellularLocation>
</comment>
<name>A0A1X2G5W7_9FUNG</name>
<dbReference type="STRING" id="101127.A0A1X2G5W7"/>
<feature type="compositionally biased region" description="Polar residues" evidence="8">
    <location>
        <begin position="579"/>
        <end position="593"/>
    </location>
</feature>
<keyword evidence="1 7" id="KW-1003">Cell membrane</keyword>
<accession>A0A1X2G5W7</accession>
<feature type="region of interest" description="Disordered" evidence="8">
    <location>
        <begin position="354"/>
        <end position="373"/>
    </location>
</feature>
<dbReference type="EC" id="2.7.1.67" evidence="7"/>
<evidence type="ECO:0000256" key="5">
    <source>
        <dbReference type="ARBA" id="ARBA00022840"/>
    </source>
</evidence>
<dbReference type="GO" id="GO:0007030">
    <property type="term" value="P:Golgi organization"/>
    <property type="evidence" value="ECO:0007669"/>
    <property type="project" value="TreeGrafter"/>
</dbReference>
<keyword evidence="11" id="KW-1185">Reference proteome</keyword>
<keyword evidence="4 7" id="KW-0418">Kinase</keyword>
<evidence type="ECO:0000256" key="8">
    <source>
        <dbReference type="SAM" id="MobiDB-lite"/>
    </source>
</evidence>
<dbReference type="InterPro" id="IPR000403">
    <property type="entry name" value="PI3/4_kinase_cat_dom"/>
</dbReference>
<evidence type="ECO:0000259" key="9">
    <source>
        <dbReference type="PROSITE" id="PS50290"/>
    </source>
</evidence>
<evidence type="ECO:0000256" key="3">
    <source>
        <dbReference type="ARBA" id="ARBA00022741"/>
    </source>
</evidence>
<comment type="similarity">
    <text evidence="7">Belongs to the PI3/PI4-kinase family.</text>
</comment>
<keyword evidence="3 7" id="KW-0547">Nucleotide-binding</keyword>
<dbReference type="PANTHER" id="PTHR12865">
    <property type="entry name" value="PHOSPHATIDYLINOSITOL 4-KINASE TYPE-II"/>
    <property type="match status" value="1"/>
</dbReference>
<dbReference type="EMBL" id="MCGT01000040">
    <property type="protein sequence ID" value="ORX45879.1"/>
    <property type="molecule type" value="Genomic_DNA"/>
</dbReference>
<gene>
    <name evidence="10" type="ORF">DM01DRAFT_1339836</name>
</gene>
<evidence type="ECO:0000256" key="7">
    <source>
        <dbReference type="RuleBase" id="RU367084"/>
    </source>
</evidence>
<dbReference type="OrthoDB" id="3349449at2759"/>
<feature type="compositionally biased region" description="Low complexity" evidence="8">
    <location>
        <begin position="555"/>
        <end position="576"/>
    </location>
</feature>
<keyword evidence="2 7" id="KW-0808">Transferase</keyword>
<dbReference type="GO" id="GO:0005524">
    <property type="term" value="F:ATP binding"/>
    <property type="evidence" value="ECO:0007669"/>
    <property type="project" value="UniProtKB-UniRule"/>
</dbReference>
<feature type="region of interest" description="Disordered" evidence="8">
    <location>
        <begin position="555"/>
        <end position="608"/>
    </location>
</feature>
<keyword evidence="6" id="KW-0472">Membrane</keyword>
<dbReference type="Pfam" id="PF00454">
    <property type="entry name" value="PI3_PI4_kinase"/>
    <property type="match status" value="1"/>
</dbReference>
<dbReference type="PROSITE" id="PS50290">
    <property type="entry name" value="PI3_4_KINASE_3"/>
    <property type="match status" value="1"/>
</dbReference>
<dbReference type="GO" id="GO:0000329">
    <property type="term" value="C:fungal-type vacuole membrane"/>
    <property type="evidence" value="ECO:0007669"/>
    <property type="project" value="TreeGrafter"/>
</dbReference>
<evidence type="ECO:0000313" key="10">
    <source>
        <dbReference type="EMBL" id="ORX45879.1"/>
    </source>
</evidence>
<reference evidence="10 11" key="1">
    <citation type="submission" date="2016-07" db="EMBL/GenBank/DDBJ databases">
        <title>Pervasive Adenine N6-methylation of Active Genes in Fungi.</title>
        <authorList>
            <consortium name="DOE Joint Genome Institute"/>
            <person name="Mondo S.J."/>
            <person name="Dannebaum R.O."/>
            <person name="Kuo R.C."/>
            <person name="Labutti K."/>
            <person name="Haridas S."/>
            <person name="Kuo A."/>
            <person name="Salamov A."/>
            <person name="Ahrendt S.R."/>
            <person name="Lipzen A."/>
            <person name="Sullivan W."/>
            <person name="Andreopoulos W.B."/>
            <person name="Clum A."/>
            <person name="Lindquist E."/>
            <person name="Daum C."/>
            <person name="Ramamoorthy G.K."/>
            <person name="Gryganskyi A."/>
            <person name="Culley D."/>
            <person name="Magnuson J.K."/>
            <person name="James T.Y."/>
            <person name="O'Malley M.A."/>
            <person name="Stajich J.E."/>
            <person name="Spatafora J.W."/>
            <person name="Visel A."/>
            <person name="Grigoriev I.V."/>
        </authorList>
    </citation>
    <scope>NUCLEOTIDE SEQUENCE [LARGE SCALE GENOMIC DNA]</scope>
    <source>
        <strain evidence="10 11">NRRL 3301</strain>
    </source>
</reference>
<sequence>MGLPRQHPHSVLVHNKSHYDEPNGTFVLPTKSPSIQCMALPGLTRSSTGESPLIHLPKVTRDYFHNKWLPSKAPRATLANLPLIIVADIQQGNLPIKTDPALLDLSSRGWTIVHHRLFKRNAKDSSNNHPFQPSNQLSTSVFVKCDYSSPGFYPNALEQSPDTPVAIPVAKDQYDQIVDSVRLAINDHIQPSRISQGSSGSYFCRNQHSQIVGVFKPKDEEPYGRLNPKWTKWIHRHLFPCCFGRSCLIPNLGYLSEAAASLVDQHLGTSLVPTTHIDSFASPAFHYRGSSFRRRRRNKQADPHLRLKVGSFQCFLVGYRDASVFLRDHPWPSLLTDSSAASWVSCFANDNTDRSQQDGAMESDSTLESSAPSSVFRWTPPLQLQFRLQIERLVILDYLIRNTDRGLDNWMIKFCTDCDKRQGHLHVAAIDNGLAFPFKHPDAFRSYPYGWLGLPNDLIGQPFSLQTRTQFLPLLSDPVWWQQLVTKLEQLFGLDSDFNQKMFQRQMAVLRGQGYNLVKALKDHHAGPLDLVAMDKRLVYQEEVYIEYDDQLLTTRSSTTPSPSTTITTNSTALPTVQPLPTSDEAQTQQHSSARLRPKRSTSFHLGNDLRKQLWPPVSRALFMSTHDCSAPIRPHDEEQGFGPHDSSDDDDDNASAHPRHSLDTEHRPTSRDDSHLFDNTGPQRHRVRLLMEKIKVVKTKVPYFTCC</sequence>
<evidence type="ECO:0000256" key="2">
    <source>
        <dbReference type="ARBA" id="ARBA00022679"/>
    </source>
</evidence>
<evidence type="ECO:0000256" key="6">
    <source>
        <dbReference type="ARBA" id="ARBA00023136"/>
    </source>
</evidence>
<comment type="catalytic activity">
    <reaction evidence="7">
        <text>a 1,2-diacyl-sn-glycero-3-phospho-(1D-myo-inositol) + ATP = a 1,2-diacyl-sn-glycero-3-phospho-(1D-myo-inositol 4-phosphate) + ADP + H(+)</text>
        <dbReference type="Rhea" id="RHEA:19877"/>
        <dbReference type="ChEBI" id="CHEBI:15378"/>
        <dbReference type="ChEBI" id="CHEBI:30616"/>
        <dbReference type="ChEBI" id="CHEBI:57880"/>
        <dbReference type="ChEBI" id="CHEBI:58178"/>
        <dbReference type="ChEBI" id="CHEBI:456216"/>
        <dbReference type="EC" id="2.7.1.67"/>
    </reaction>
</comment>
<feature type="compositionally biased region" description="Polar residues" evidence="8">
    <location>
        <begin position="363"/>
        <end position="373"/>
    </location>
</feature>
<dbReference type="GO" id="GO:0005802">
    <property type="term" value="C:trans-Golgi network"/>
    <property type="evidence" value="ECO:0007669"/>
    <property type="project" value="TreeGrafter"/>
</dbReference>
<feature type="compositionally biased region" description="Basic and acidic residues" evidence="8">
    <location>
        <begin position="661"/>
        <end position="677"/>
    </location>
</feature>
<evidence type="ECO:0000313" key="11">
    <source>
        <dbReference type="Proteomes" id="UP000242146"/>
    </source>
</evidence>
<dbReference type="InterPro" id="IPR039756">
    <property type="entry name" value="Lsb6/PI4K2"/>
</dbReference>
<dbReference type="Proteomes" id="UP000242146">
    <property type="component" value="Unassembled WGS sequence"/>
</dbReference>
<evidence type="ECO:0000256" key="4">
    <source>
        <dbReference type="ARBA" id="ARBA00022777"/>
    </source>
</evidence>